<accession>A0A2A5CIU6</accession>
<dbReference type="CDD" id="cd08255">
    <property type="entry name" value="2-desacetyl-2-hydroxyethyl_bacteriochlorophyllide_like"/>
    <property type="match status" value="1"/>
</dbReference>
<dbReference type="EMBL" id="NVWI01000001">
    <property type="protein sequence ID" value="PCJ43712.1"/>
    <property type="molecule type" value="Genomic_DNA"/>
</dbReference>
<gene>
    <name evidence="6" type="ORF">COA71_02240</name>
</gene>
<dbReference type="AlphaFoldDB" id="A0A2A5CIU6"/>
<keyword evidence="5" id="KW-0560">Oxidoreductase</keyword>
<evidence type="ECO:0000256" key="2">
    <source>
        <dbReference type="ARBA" id="ARBA00008072"/>
    </source>
</evidence>
<dbReference type="PANTHER" id="PTHR43350:SF19">
    <property type="entry name" value="D-GULOSIDE 3-DEHYDROGENASE"/>
    <property type="match status" value="1"/>
</dbReference>
<dbReference type="GO" id="GO:0046872">
    <property type="term" value="F:metal ion binding"/>
    <property type="evidence" value="ECO:0007669"/>
    <property type="project" value="UniProtKB-KW"/>
</dbReference>
<name>A0A2A5CIU6_9GAMM</name>
<dbReference type="Proteomes" id="UP000228987">
    <property type="component" value="Unassembled WGS sequence"/>
</dbReference>
<dbReference type="SUPFAM" id="SSF50129">
    <property type="entry name" value="GroES-like"/>
    <property type="match status" value="1"/>
</dbReference>
<evidence type="ECO:0000256" key="1">
    <source>
        <dbReference type="ARBA" id="ARBA00001947"/>
    </source>
</evidence>
<proteinExistence type="inferred from homology"/>
<comment type="cofactor">
    <cofactor evidence="1">
        <name>Zn(2+)</name>
        <dbReference type="ChEBI" id="CHEBI:29105"/>
    </cofactor>
</comment>
<evidence type="ECO:0000256" key="5">
    <source>
        <dbReference type="ARBA" id="ARBA00023002"/>
    </source>
</evidence>
<comment type="similarity">
    <text evidence="2">Belongs to the zinc-containing alcohol dehydrogenase family.</text>
</comment>
<evidence type="ECO:0000256" key="3">
    <source>
        <dbReference type="ARBA" id="ARBA00022723"/>
    </source>
</evidence>
<keyword evidence="4" id="KW-0862">Zinc</keyword>
<sequence>MKARRLWFIEPKVIEIREHELSPLASDEVLVRTVASGISAGTEMLVYRGQLPQDVPLDASIKAFQGLDGSYPLPYGYACVGVIEALGSALNKAIKTKKVFAFQPHASHFICKLDQLIFLPDGMSDETGTFLANMETAVNFLIDGAAQKHENVAIIGVGIVGQLLNSLLNQYPLNKITVIDTIKARRDLAAQEKLTFSFTPDAREVIAVDIDEKFDLIFELSGNPEVLNLAIELSGFAGRIIVGSWYGNKSASINLGGAFHRNRLKIISSQVSTISPEHALEWTKAKRLKKALALLTELDAEKYITHRFPLSQADKAYQLLDREPDKTLQIILTYED</sequence>
<dbReference type="PANTHER" id="PTHR43350">
    <property type="entry name" value="NAD-DEPENDENT ALCOHOL DEHYDROGENASE"/>
    <property type="match status" value="1"/>
</dbReference>
<evidence type="ECO:0000256" key="4">
    <source>
        <dbReference type="ARBA" id="ARBA00022833"/>
    </source>
</evidence>
<protein>
    <submittedName>
        <fullName evidence="6">Oxidoreductase</fullName>
    </submittedName>
</protein>
<dbReference type="SUPFAM" id="SSF51735">
    <property type="entry name" value="NAD(P)-binding Rossmann-fold domains"/>
    <property type="match status" value="1"/>
</dbReference>
<dbReference type="Gene3D" id="3.90.180.10">
    <property type="entry name" value="Medium-chain alcohol dehydrogenases, catalytic domain"/>
    <property type="match status" value="2"/>
</dbReference>
<dbReference type="Gene3D" id="3.40.50.720">
    <property type="entry name" value="NAD(P)-binding Rossmann-like Domain"/>
    <property type="match status" value="1"/>
</dbReference>
<dbReference type="InterPro" id="IPR036291">
    <property type="entry name" value="NAD(P)-bd_dom_sf"/>
</dbReference>
<organism evidence="6 7">
    <name type="scientific">SAR86 cluster bacterium</name>
    <dbReference type="NCBI Taxonomy" id="2030880"/>
    <lineage>
        <taxon>Bacteria</taxon>
        <taxon>Pseudomonadati</taxon>
        <taxon>Pseudomonadota</taxon>
        <taxon>Gammaproteobacteria</taxon>
        <taxon>SAR86 cluster</taxon>
    </lineage>
</organism>
<comment type="caution">
    <text evidence="6">The sequence shown here is derived from an EMBL/GenBank/DDBJ whole genome shotgun (WGS) entry which is preliminary data.</text>
</comment>
<evidence type="ECO:0000313" key="6">
    <source>
        <dbReference type="EMBL" id="PCJ43712.1"/>
    </source>
</evidence>
<dbReference type="GO" id="GO:0016491">
    <property type="term" value="F:oxidoreductase activity"/>
    <property type="evidence" value="ECO:0007669"/>
    <property type="project" value="UniProtKB-KW"/>
</dbReference>
<dbReference type="InterPro" id="IPR011032">
    <property type="entry name" value="GroES-like_sf"/>
</dbReference>
<evidence type="ECO:0000313" key="7">
    <source>
        <dbReference type="Proteomes" id="UP000228987"/>
    </source>
</evidence>
<keyword evidence="3" id="KW-0479">Metal-binding</keyword>
<reference evidence="7" key="1">
    <citation type="submission" date="2017-08" db="EMBL/GenBank/DDBJ databases">
        <title>A dynamic microbial community with high functional redundancy inhabits the cold, oxic subseafloor aquifer.</title>
        <authorList>
            <person name="Tully B.J."/>
            <person name="Wheat C.G."/>
            <person name="Glazer B.T."/>
            <person name="Huber J.A."/>
        </authorList>
    </citation>
    <scope>NUCLEOTIDE SEQUENCE [LARGE SCALE GENOMIC DNA]</scope>
</reference>